<dbReference type="RefSeq" id="WP_322133115.1">
    <property type="nucleotide sequence ID" value="NZ_CP085036.1"/>
</dbReference>
<keyword evidence="2" id="KW-0238">DNA-binding</keyword>
<evidence type="ECO:0000256" key="1">
    <source>
        <dbReference type="ARBA" id="ARBA00023015"/>
    </source>
</evidence>
<dbReference type="Gene3D" id="1.10.10.10">
    <property type="entry name" value="Winged helix-like DNA-binding domain superfamily/Winged helix DNA-binding domain"/>
    <property type="match status" value="1"/>
</dbReference>
<evidence type="ECO:0000256" key="3">
    <source>
        <dbReference type="ARBA" id="ARBA00023163"/>
    </source>
</evidence>
<evidence type="ECO:0000259" key="4">
    <source>
        <dbReference type="PROSITE" id="PS50995"/>
    </source>
</evidence>
<protein>
    <submittedName>
        <fullName evidence="5">MarR family transcriptional regulator for hemolysin</fullName>
    </submittedName>
</protein>
<dbReference type="InterPro" id="IPR036388">
    <property type="entry name" value="WH-like_DNA-bd_sf"/>
</dbReference>
<keyword evidence="6" id="KW-1185">Reference proteome</keyword>
<dbReference type="InterPro" id="IPR036390">
    <property type="entry name" value="WH_DNA-bd_sf"/>
</dbReference>
<dbReference type="PROSITE" id="PS50995">
    <property type="entry name" value="HTH_MARR_2"/>
    <property type="match status" value="1"/>
</dbReference>
<name>A0ABT6KM04_9MICO</name>
<sequence length="173" mass="18718">MADRESNTPLGPTSPDLGWSLSVILRKWHERVEQALADVPHGTRGYEILTVISQNEPPTQSGLAKHLNIDKTVMPYVLDSLESAGLLERRIDPQDRRARRITITPRGESVLSELHTAVREAEQSALDSVPAKVRVAFIDQAEHLALAINAAPPTDACSDSIDGLAVAQGAESA</sequence>
<dbReference type="InterPro" id="IPR039422">
    <property type="entry name" value="MarR/SlyA-like"/>
</dbReference>
<accession>A0ABT6KM04</accession>
<feature type="domain" description="HTH marR-type" evidence="4">
    <location>
        <begin position="14"/>
        <end position="150"/>
    </location>
</feature>
<dbReference type="SUPFAM" id="SSF46785">
    <property type="entry name" value="Winged helix' DNA-binding domain"/>
    <property type="match status" value="1"/>
</dbReference>
<proteinExistence type="predicted"/>
<dbReference type="PANTHER" id="PTHR33164">
    <property type="entry name" value="TRANSCRIPTIONAL REGULATOR, MARR FAMILY"/>
    <property type="match status" value="1"/>
</dbReference>
<evidence type="ECO:0000256" key="2">
    <source>
        <dbReference type="ARBA" id="ARBA00023125"/>
    </source>
</evidence>
<dbReference type="PRINTS" id="PR00598">
    <property type="entry name" value="HTHMARR"/>
</dbReference>
<dbReference type="Proteomes" id="UP001160142">
    <property type="component" value="Unassembled WGS sequence"/>
</dbReference>
<reference evidence="5 6" key="1">
    <citation type="submission" date="2023-04" db="EMBL/GenBank/DDBJ databases">
        <title>Genome Encyclopedia of Bacteria and Archaea VI: Functional Genomics of Type Strains.</title>
        <authorList>
            <person name="Whitman W."/>
        </authorList>
    </citation>
    <scope>NUCLEOTIDE SEQUENCE [LARGE SCALE GENOMIC DNA]</scope>
    <source>
        <strain evidence="5 6">SG_E_30_P1</strain>
    </source>
</reference>
<dbReference type="Pfam" id="PF01047">
    <property type="entry name" value="MarR"/>
    <property type="match status" value="1"/>
</dbReference>
<evidence type="ECO:0000313" key="6">
    <source>
        <dbReference type="Proteomes" id="UP001160142"/>
    </source>
</evidence>
<gene>
    <name evidence="5" type="ORF">M2152_000958</name>
</gene>
<keyword evidence="1" id="KW-0805">Transcription regulation</keyword>
<dbReference type="PANTHER" id="PTHR33164:SF64">
    <property type="entry name" value="TRANSCRIPTIONAL REGULATOR SLYA"/>
    <property type="match status" value="1"/>
</dbReference>
<organism evidence="5 6">
    <name type="scientific">Antiquaquibacter oligotrophicus</name>
    <dbReference type="NCBI Taxonomy" id="2880260"/>
    <lineage>
        <taxon>Bacteria</taxon>
        <taxon>Bacillati</taxon>
        <taxon>Actinomycetota</taxon>
        <taxon>Actinomycetes</taxon>
        <taxon>Micrococcales</taxon>
        <taxon>Microbacteriaceae</taxon>
        <taxon>Antiquaquibacter</taxon>
    </lineage>
</organism>
<dbReference type="SMART" id="SM00347">
    <property type="entry name" value="HTH_MARR"/>
    <property type="match status" value="1"/>
</dbReference>
<evidence type="ECO:0000313" key="5">
    <source>
        <dbReference type="EMBL" id="MDH6180776.1"/>
    </source>
</evidence>
<dbReference type="EMBL" id="JARXVQ010000001">
    <property type="protein sequence ID" value="MDH6180776.1"/>
    <property type="molecule type" value="Genomic_DNA"/>
</dbReference>
<comment type="caution">
    <text evidence="5">The sequence shown here is derived from an EMBL/GenBank/DDBJ whole genome shotgun (WGS) entry which is preliminary data.</text>
</comment>
<keyword evidence="3" id="KW-0804">Transcription</keyword>
<dbReference type="InterPro" id="IPR000835">
    <property type="entry name" value="HTH_MarR-typ"/>
</dbReference>